<dbReference type="RefSeq" id="WP_337707340.1">
    <property type="nucleotide sequence ID" value="NZ_JBBEGM010000025.1"/>
</dbReference>
<reference evidence="1 2" key="1">
    <citation type="submission" date="2024-03" db="EMBL/GenBank/DDBJ databases">
        <title>Actinomycetospora sp. OC33-EN07, a novel actinomycete isolated from wild orchid (Aerides multiflora).</title>
        <authorList>
            <person name="Suriyachadkun C."/>
        </authorList>
    </citation>
    <scope>NUCLEOTIDE SEQUENCE [LARGE SCALE GENOMIC DNA]</scope>
    <source>
        <strain evidence="1 2">OC33-EN07</strain>
    </source>
</reference>
<dbReference type="EMBL" id="JBBEGM010000025">
    <property type="protein sequence ID" value="MEJ2865958.1"/>
    <property type="molecule type" value="Genomic_DNA"/>
</dbReference>
<sequence>MGDVAAPEQRDLVRAAAEEILGREVRQSWHRDYRQMARGTLAALDWVEGRRETAPSTGEYRRPDDRVVLGRRGYETSALQVEINNSEDWGSGHVRPPNEDMHFHGAVWSLLRWWRSPTDRLLTLAITVPGLDV</sequence>
<gene>
    <name evidence="1" type="ORF">WCD58_32735</name>
</gene>
<name>A0ABU8MHP4_9PSEU</name>
<protein>
    <submittedName>
        <fullName evidence="1">Uncharacterized protein</fullName>
    </submittedName>
</protein>
<keyword evidence="2" id="KW-1185">Reference proteome</keyword>
<accession>A0ABU8MHP4</accession>
<evidence type="ECO:0000313" key="2">
    <source>
        <dbReference type="Proteomes" id="UP001369736"/>
    </source>
</evidence>
<organism evidence="1 2">
    <name type="scientific">Actinomycetospora flava</name>
    <dbReference type="NCBI Taxonomy" id="3129232"/>
    <lineage>
        <taxon>Bacteria</taxon>
        <taxon>Bacillati</taxon>
        <taxon>Actinomycetota</taxon>
        <taxon>Actinomycetes</taxon>
        <taxon>Pseudonocardiales</taxon>
        <taxon>Pseudonocardiaceae</taxon>
        <taxon>Actinomycetospora</taxon>
    </lineage>
</organism>
<evidence type="ECO:0000313" key="1">
    <source>
        <dbReference type="EMBL" id="MEJ2865958.1"/>
    </source>
</evidence>
<comment type="caution">
    <text evidence="1">The sequence shown here is derived from an EMBL/GenBank/DDBJ whole genome shotgun (WGS) entry which is preliminary data.</text>
</comment>
<proteinExistence type="predicted"/>
<dbReference type="Proteomes" id="UP001369736">
    <property type="component" value="Unassembled WGS sequence"/>
</dbReference>